<organism evidence="2">
    <name type="scientific">marine sediment metagenome</name>
    <dbReference type="NCBI Taxonomy" id="412755"/>
    <lineage>
        <taxon>unclassified sequences</taxon>
        <taxon>metagenomes</taxon>
        <taxon>ecological metagenomes</taxon>
    </lineage>
</organism>
<proteinExistence type="predicted"/>
<feature type="compositionally biased region" description="Basic and acidic residues" evidence="1">
    <location>
        <begin position="78"/>
        <end position="90"/>
    </location>
</feature>
<protein>
    <submittedName>
        <fullName evidence="2">Uncharacterized protein</fullName>
    </submittedName>
</protein>
<evidence type="ECO:0000256" key="1">
    <source>
        <dbReference type="SAM" id="MobiDB-lite"/>
    </source>
</evidence>
<comment type="caution">
    <text evidence="2">The sequence shown here is derived from an EMBL/GenBank/DDBJ whole genome shotgun (WGS) entry which is preliminary data.</text>
</comment>
<feature type="compositionally biased region" description="Basic residues" evidence="1">
    <location>
        <begin position="91"/>
        <end position="111"/>
    </location>
</feature>
<feature type="region of interest" description="Disordered" evidence="1">
    <location>
        <begin position="78"/>
        <end position="137"/>
    </location>
</feature>
<sequence length="137" mass="14677">MMYYYLAVAPVTIAQGQLIELTESQLKRRRRQVQPAEGDLGYVVMDGHQVQFKAGEEFGYAGKLGANVATMLTEEGTVVEHKAPEADKPVKVRKPAAKKGAVKKGRKRPAAKKGAAAKKAASNKTPPVPGLDGGDDF</sequence>
<reference evidence="2" key="1">
    <citation type="journal article" date="2014" name="Front. Microbiol.">
        <title>High frequency of phylogenetically diverse reductive dehalogenase-homologous genes in deep subseafloor sedimentary metagenomes.</title>
        <authorList>
            <person name="Kawai M."/>
            <person name="Futagami T."/>
            <person name="Toyoda A."/>
            <person name="Takaki Y."/>
            <person name="Nishi S."/>
            <person name="Hori S."/>
            <person name="Arai W."/>
            <person name="Tsubouchi T."/>
            <person name="Morono Y."/>
            <person name="Uchiyama I."/>
            <person name="Ito T."/>
            <person name="Fujiyama A."/>
            <person name="Inagaki F."/>
            <person name="Takami H."/>
        </authorList>
    </citation>
    <scope>NUCLEOTIDE SEQUENCE</scope>
    <source>
        <strain evidence="2">Expedition CK06-06</strain>
    </source>
</reference>
<dbReference type="EMBL" id="BARS01030952">
    <property type="protein sequence ID" value="GAG27128.1"/>
    <property type="molecule type" value="Genomic_DNA"/>
</dbReference>
<gene>
    <name evidence="2" type="ORF">S01H1_48209</name>
</gene>
<evidence type="ECO:0000313" key="2">
    <source>
        <dbReference type="EMBL" id="GAG27128.1"/>
    </source>
</evidence>
<name>X0WRH2_9ZZZZ</name>
<accession>X0WRH2</accession>
<dbReference type="AlphaFoldDB" id="X0WRH2"/>